<feature type="compositionally biased region" description="Low complexity" evidence="1">
    <location>
        <begin position="126"/>
        <end position="137"/>
    </location>
</feature>
<protein>
    <submittedName>
        <fullName evidence="2">Uncharacterized protein</fullName>
    </submittedName>
</protein>
<reference evidence="2 3" key="1">
    <citation type="submission" date="2017-11" db="EMBL/GenBank/DDBJ databases">
        <title>De-novo sequencing of pomegranate (Punica granatum L.) genome.</title>
        <authorList>
            <person name="Akparov Z."/>
            <person name="Amiraslanov A."/>
            <person name="Hajiyeva S."/>
            <person name="Abbasov M."/>
            <person name="Kaur K."/>
            <person name="Hamwieh A."/>
            <person name="Solovyev V."/>
            <person name="Salamov A."/>
            <person name="Braich B."/>
            <person name="Kosarev P."/>
            <person name="Mahmoud A."/>
            <person name="Hajiyev E."/>
            <person name="Babayeva S."/>
            <person name="Izzatullayeva V."/>
            <person name="Mammadov A."/>
            <person name="Mammadov A."/>
            <person name="Sharifova S."/>
            <person name="Ojaghi J."/>
            <person name="Eynullazada K."/>
            <person name="Bayramov B."/>
            <person name="Abdulazimova A."/>
            <person name="Shahmuradov I."/>
        </authorList>
    </citation>
    <scope>NUCLEOTIDE SEQUENCE [LARGE SCALE GENOMIC DNA]</scope>
    <source>
        <strain evidence="3">cv. AG2017</strain>
        <tissue evidence="2">Leaf</tissue>
    </source>
</reference>
<gene>
    <name evidence="2" type="ORF">CRG98_050143</name>
</gene>
<feature type="compositionally biased region" description="Basic residues" evidence="1">
    <location>
        <begin position="101"/>
        <end position="116"/>
    </location>
</feature>
<proteinExistence type="predicted"/>
<feature type="region of interest" description="Disordered" evidence="1">
    <location>
        <begin position="1"/>
        <end position="144"/>
    </location>
</feature>
<accession>A0A2I0GSP7</accession>
<feature type="compositionally biased region" description="Basic and acidic residues" evidence="1">
    <location>
        <begin position="1"/>
        <end position="12"/>
    </location>
</feature>
<dbReference type="Proteomes" id="UP000233551">
    <property type="component" value="Unassembled WGS sequence"/>
</dbReference>
<evidence type="ECO:0000313" key="2">
    <source>
        <dbReference type="EMBL" id="PKH69362.1"/>
    </source>
</evidence>
<name>A0A2I0GSP7_PUNGR</name>
<organism evidence="2 3">
    <name type="scientific">Punica granatum</name>
    <name type="common">Pomegranate</name>
    <dbReference type="NCBI Taxonomy" id="22663"/>
    <lineage>
        <taxon>Eukaryota</taxon>
        <taxon>Viridiplantae</taxon>
        <taxon>Streptophyta</taxon>
        <taxon>Embryophyta</taxon>
        <taxon>Tracheophyta</taxon>
        <taxon>Spermatophyta</taxon>
        <taxon>Magnoliopsida</taxon>
        <taxon>eudicotyledons</taxon>
        <taxon>Gunneridae</taxon>
        <taxon>Pentapetalae</taxon>
        <taxon>rosids</taxon>
        <taxon>malvids</taxon>
        <taxon>Myrtales</taxon>
        <taxon>Lythraceae</taxon>
        <taxon>Punica</taxon>
    </lineage>
</organism>
<evidence type="ECO:0000256" key="1">
    <source>
        <dbReference type="SAM" id="MobiDB-lite"/>
    </source>
</evidence>
<dbReference type="EMBL" id="PGOL01044700">
    <property type="protein sequence ID" value="PKH69362.1"/>
    <property type="molecule type" value="Genomic_DNA"/>
</dbReference>
<dbReference type="AlphaFoldDB" id="A0A2I0GSP7"/>
<keyword evidence="3" id="KW-1185">Reference proteome</keyword>
<evidence type="ECO:0000313" key="3">
    <source>
        <dbReference type="Proteomes" id="UP000233551"/>
    </source>
</evidence>
<sequence length="144" mass="15696">MRGRGCRFDRGRRYPQRTPETSVEESGSPIGGLNPESTEDYESEVPGRFELAAPTPPPRSSVPTEDVNDLDGEVGAANGDPHPESIEDSESEVPGRFGVRAAHRRPRPLHRGRRYPGRMPATSVEGSGSPIGGPNPSFHFDFFI</sequence>
<comment type="caution">
    <text evidence="2">The sequence shown here is derived from an EMBL/GenBank/DDBJ whole genome shotgun (WGS) entry which is preliminary data.</text>
</comment>